<dbReference type="PROSITE" id="PS51257">
    <property type="entry name" value="PROKAR_LIPOPROTEIN"/>
    <property type="match status" value="1"/>
</dbReference>
<reference evidence="3" key="1">
    <citation type="journal article" date="2019" name="Int. J. Syst. Evol. Microbiol.">
        <title>The Global Catalogue of Microorganisms (GCM) 10K type strain sequencing project: providing services to taxonomists for standard genome sequencing and annotation.</title>
        <authorList>
            <consortium name="The Broad Institute Genomics Platform"/>
            <consortium name="The Broad Institute Genome Sequencing Center for Infectious Disease"/>
            <person name="Wu L."/>
            <person name="Ma J."/>
        </authorList>
    </citation>
    <scope>NUCLEOTIDE SEQUENCE [LARGE SCALE GENOMIC DNA]</scope>
    <source>
        <strain evidence="3">JCM 16545</strain>
    </source>
</reference>
<dbReference type="RefSeq" id="WP_229961292.1">
    <property type="nucleotide sequence ID" value="NZ_JAJJWI010000011.1"/>
</dbReference>
<sequence length="214" mass="24373">MKTLLPLFLTFLLLSGCATSSTYSAKVQKPEKHYVGIFTLVADIDADFSRLDSATYEDYIRGKFNNLEQSRFRNQLEKTLKNSLEKAQTRIVNTSDIFNLNTDVSYPEFLSQIKMTGVDGILFVNLRNYWHDATLVSSYGKTVIDDTEPNALFHSYLIDTQTLQPVWYAKSVVNGIYAGYNTLNNTLARQLTRKLRKDKYIIGAPLGYIAKQEP</sequence>
<feature type="signal peptide" evidence="1">
    <location>
        <begin position="1"/>
        <end position="20"/>
    </location>
</feature>
<organism evidence="2 3">
    <name type="scientific">Pontibacter silvestris</name>
    <dbReference type="NCBI Taxonomy" id="2305183"/>
    <lineage>
        <taxon>Bacteria</taxon>
        <taxon>Pseudomonadati</taxon>
        <taxon>Bacteroidota</taxon>
        <taxon>Cytophagia</taxon>
        <taxon>Cytophagales</taxon>
        <taxon>Hymenobacteraceae</taxon>
        <taxon>Pontibacter</taxon>
    </lineage>
</organism>
<evidence type="ECO:0008006" key="4">
    <source>
        <dbReference type="Google" id="ProtNLM"/>
    </source>
</evidence>
<comment type="caution">
    <text evidence="2">The sequence shown here is derived from an EMBL/GenBank/DDBJ whole genome shotgun (WGS) entry which is preliminary data.</text>
</comment>
<name>A0ABW4X5G1_9BACT</name>
<proteinExistence type="predicted"/>
<keyword evidence="1" id="KW-0732">Signal</keyword>
<protein>
    <recommendedName>
        <fullName evidence="4">Lipoprotein</fullName>
    </recommendedName>
</protein>
<gene>
    <name evidence="2" type="ORF">ACFSKU_20760</name>
</gene>
<keyword evidence="3" id="KW-1185">Reference proteome</keyword>
<feature type="chain" id="PRO_5046991246" description="Lipoprotein" evidence="1">
    <location>
        <begin position="21"/>
        <end position="214"/>
    </location>
</feature>
<evidence type="ECO:0000313" key="3">
    <source>
        <dbReference type="Proteomes" id="UP001597369"/>
    </source>
</evidence>
<accession>A0ABW4X5G1</accession>
<dbReference type="Proteomes" id="UP001597369">
    <property type="component" value="Unassembled WGS sequence"/>
</dbReference>
<evidence type="ECO:0000313" key="2">
    <source>
        <dbReference type="EMBL" id="MFD2069327.1"/>
    </source>
</evidence>
<evidence type="ECO:0000256" key="1">
    <source>
        <dbReference type="SAM" id="SignalP"/>
    </source>
</evidence>
<dbReference type="EMBL" id="JBHUHV010000059">
    <property type="protein sequence ID" value="MFD2069327.1"/>
    <property type="molecule type" value="Genomic_DNA"/>
</dbReference>